<evidence type="ECO:0000313" key="2">
    <source>
        <dbReference type="EMBL" id="KAB0671503.1"/>
    </source>
</evidence>
<keyword evidence="3" id="KW-1185">Reference proteome</keyword>
<evidence type="ECO:0000259" key="1">
    <source>
        <dbReference type="Pfam" id="PF00497"/>
    </source>
</evidence>
<dbReference type="InterPro" id="IPR001638">
    <property type="entry name" value="Solute-binding_3/MltF_N"/>
</dbReference>
<comment type="caution">
    <text evidence="2">The sequence shown here is derived from an EMBL/GenBank/DDBJ whole genome shotgun (WGS) entry which is preliminary data.</text>
</comment>
<proteinExistence type="predicted"/>
<dbReference type="Gene3D" id="3.40.190.10">
    <property type="entry name" value="Periplasmic binding protein-like II"/>
    <property type="match status" value="1"/>
</dbReference>
<dbReference type="Proteomes" id="UP000798046">
    <property type="component" value="Unassembled WGS sequence"/>
</dbReference>
<organism evidence="2 3">
    <name type="scientific">Oryzomonas sagensis</name>
    <dbReference type="NCBI Taxonomy" id="2603857"/>
    <lineage>
        <taxon>Bacteria</taxon>
        <taxon>Pseudomonadati</taxon>
        <taxon>Thermodesulfobacteriota</taxon>
        <taxon>Desulfuromonadia</taxon>
        <taxon>Geobacterales</taxon>
        <taxon>Geobacteraceae</taxon>
        <taxon>Oryzomonas</taxon>
    </lineage>
</organism>
<dbReference type="RefSeq" id="WP_151154960.1">
    <property type="nucleotide sequence ID" value="NZ_VZRA01000001.1"/>
</dbReference>
<name>A0ABQ6TR33_9BACT</name>
<sequence>MMRHSEGHHERRSRPMPALIRLWALFAVAGVILAICAPFSAGADVGKRKASVIIVGGGWDLPPYEFIDKDGKPAGYNVELTKAVAEVMGLGAVGLFMAQVSAREGMH</sequence>
<dbReference type="EMBL" id="VZRA01000001">
    <property type="protein sequence ID" value="KAB0671503.1"/>
    <property type="molecule type" value="Genomic_DNA"/>
</dbReference>
<dbReference type="SUPFAM" id="SSF53850">
    <property type="entry name" value="Periplasmic binding protein-like II"/>
    <property type="match status" value="1"/>
</dbReference>
<accession>A0ABQ6TR33</accession>
<feature type="domain" description="Solute-binding protein family 3/N-terminal" evidence="1">
    <location>
        <begin position="53"/>
        <end position="90"/>
    </location>
</feature>
<dbReference type="Pfam" id="PF00497">
    <property type="entry name" value="SBP_bac_3"/>
    <property type="match status" value="1"/>
</dbReference>
<evidence type="ECO:0000313" key="3">
    <source>
        <dbReference type="Proteomes" id="UP000798046"/>
    </source>
</evidence>
<reference evidence="2 3" key="1">
    <citation type="journal article" date="2020" name="Microorganisms">
        <title>Description of Three Novel Members in the Family Geobacteraceae, Oryzomonas japonicum gen. nov., sp. nov., Oryzomonas sagensis sp. nov., and Oryzomonas ruber sp. nov.</title>
        <authorList>
            <person name="Xu Z."/>
            <person name="Masuda Y."/>
            <person name="Hayakawa C."/>
            <person name="Ushijima N."/>
            <person name="Kawano K."/>
            <person name="Shiratori Y."/>
            <person name="Senoo K."/>
            <person name="Itoh H."/>
        </authorList>
    </citation>
    <scope>NUCLEOTIDE SEQUENCE [LARGE SCALE GENOMIC DNA]</scope>
    <source>
        <strain evidence="2 3">Red100</strain>
    </source>
</reference>
<gene>
    <name evidence="2" type="ORF">F6V30_02680</name>
</gene>
<protein>
    <submittedName>
        <fullName evidence="2">Transporter substrate-binding domain-containing protein</fullName>
    </submittedName>
</protein>